<dbReference type="GO" id="GO:0016491">
    <property type="term" value="F:oxidoreductase activity"/>
    <property type="evidence" value="ECO:0007669"/>
    <property type="project" value="InterPro"/>
</dbReference>
<evidence type="ECO:0000256" key="5">
    <source>
        <dbReference type="SAM" id="MobiDB-lite"/>
    </source>
</evidence>
<dbReference type="STRING" id="1245745.A0A0A2VJJ5"/>
<comment type="caution">
    <text evidence="7">The sequence shown here is derived from an EMBL/GenBank/DDBJ whole genome shotgun (WGS) entry which is preliminary data.</text>
</comment>
<gene>
    <name evidence="7" type="ORF">BBAD15_g6644</name>
</gene>
<dbReference type="PANTHER" id="PTHR11863">
    <property type="entry name" value="STEROL DESATURASE"/>
    <property type="match status" value="1"/>
</dbReference>
<dbReference type="OrthoDB" id="6354873at2759"/>
<evidence type="ECO:0000256" key="4">
    <source>
        <dbReference type="ARBA" id="ARBA00023136"/>
    </source>
</evidence>
<dbReference type="EMBL" id="ANFO01000612">
    <property type="protein sequence ID" value="KGQ08046.1"/>
    <property type="molecule type" value="Genomic_DNA"/>
</dbReference>
<dbReference type="AlphaFoldDB" id="A0A0A2VJJ5"/>
<dbReference type="GO" id="GO:0016020">
    <property type="term" value="C:membrane"/>
    <property type="evidence" value="ECO:0007669"/>
    <property type="project" value="UniProtKB-SubCell"/>
</dbReference>
<sequence>MGRAQEHNQHSMVSDWPKADPKTWNSAQRLVDRFNLYPILPDQAPPKFEKTDKIPFMPAWSQHRYILIHAVLPLLIHQAWVSLTGWPMGKIAAIIFYYTSYKLIAIREVNLLRGLIYKHGVLDGEVARDGIPNTGTWKIVGELEKTTGFRMVMAVFLTYNPEVPPLAAIQDTSAYGPFLLKLSLYGVILDFFFYAYHRACHELPGLWKYHRTHHLAKHPTAVHSGFADDEQEIIEIFIVPFLTYLTFWSLGLQLGFYEWWMCFEYLTWAEVWGHCGLRVHGIVPSPISAILGLMSMELALEDHDLHHRRGWKKSFNYGKQTRVWDRLFGSCTDRLEADDANIDYGHHVPMPVLG</sequence>
<comment type="subcellular location">
    <subcellularLocation>
        <location evidence="1">Membrane</location>
    </subcellularLocation>
</comment>
<organism evidence="7 8">
    <name type="scientific">Beauveria bassiana D1-5</name>
    <dbReference type="NCBI Taxonomy" id="1245745"/>
    <lineage>
        <taxon>Eukaryota</taxon>
        <taxon>Fungi</taxon>
        <taxon>Dikarya</taxon>
        <taxon>Ascomycota</taxon>
        <taxon>Pezizomycotina</taxon>
        <taxon>Sordariomycetes</taxon>
        <taxon>Hypocreomycetidae</taxon>
        <taxon>Hypocreales</taxon>
        <taxon>Cordycipitaceae</taxon>
        <taxon>Beauveria</taxon>
    </lineage>
</organism>
<dbReference type="GO" id="GO:0005506">
    <property type="term" value="F:iron ion binding"/>
    <property type="evidence" value="ECO:0007669"/>
    <property type="project" value="InterPro"/>
</dbReference>
<keyword evidence="2" id="KW-0812">Transmembrane</keyword>
<dbReference type="Proteomes" id="UP000030106">
    <property type="component" value="Unassembled WGS sequence"/>
</dbReference>
<name>A0A0A2VJJ5_BEABA</name>
<dbReference type="InterPro" id="IPR050307">
    <property type="entry name" value="Sterol_Desaturase_Related"/>
</dbReference>
<evidence type="ECO:0000256" key="1">
    <source>
        <dbReference type="ARBA" id="ARBA00004370"/>
    </source>
</evidence>
<protein>
    <recommendedName>
        <fullName evidence="6">Fatty acid hydroxylase domain-containing protein</fullName>
    </recommendedName>
</protein>
<keyword evidence="3" id="KW-1133">Transmembrane helix</keyword>
<evidence type="ECO:0000259" key="6">
    <source>
        <dbReference type="Pfam" id="PF04116"/>
    </source>
</evidence>
<evidence type="ECO:0000256" key="2">
    <source>
        <dbReference type="ARBA" id="ARBA00022692"/>
    </source>
</evidence>
<dbReference type="Pfam" id="PF04116">
    <property type="entry name" value="FA_hydroxylase"/>
    <property type="match status" value="1"/>
</dbReference>
<feature type="domain" description="Fatty acid hydroxylase" evidence="6">
    <location>
        <begin position="184"/>
        <end position="330"/>
    </location>
</feature>
<accession>A0A0A2VJJ5</accession>
<keyword evidence="4" id="KW-0472">Membrane</keyword>
<evidence type="ECO:0000313" key="7">
    <source>
        <dbReference type="EMBL" id="KGQ08046.1"/>
    </source>
</evidence>
<proteinExistence type="predicted"/>
<feature type="region of interest" description="Disordered" evidence="5">
    <location>
        <begin position="1"/>
        <end position="21"/>
    </location>
</feature>
<evidence type="ECO:0000256" key="3">
    <source>
        <dbReference type="ARBA" id="ARBA00022989"/>
    </source>
</evidence>
<dbReference type="eggNOG" id="ENOG502RXPC">
    <property type="taxonomic scope" value="Eukaryota"/>
</dbReference>
<dbReference type="GO" id="GO:0008610">
    <property type="term" value="P:lipid biosynthetic process"/>
    <property type="evidence" value="ECO:0007669"/>
    <property type="project" value="InterPro"/>
</dbReference>
<dbReference type="InterPro" id="IPR006694">
    <property type="entry name" value="Fatty_acid_hydroxylase"/>
</dbReference>
<reference evidence="7 8" key="1">
    <citation type="submission" date="2012-10" db="EMBL/GenBank/DDBJ databases">
        <title>Genome sequencing and analysis of entomopathogenic fungi Beauveria bassiana D1-5.</title>
        <authorList>
            <person name="Li Q."/>
            <person name="Wang L."/>
            <person name="Zhang Z."/>
            <person name="Wang Q."/>
            <person name="Ren J."/>
            <person name="Wang M."/>
            <person name="Xu W."/>
            <person name="Wang J."/>
            <person name="Lu Y."/>
            <person name="Du Q."/>
            <person name="Sun Z."/>
        </authorList>
    </citation>
    <scope>NUCLEOTIDE SEQUENCE [LARGE SCALE GENOMIC DNA]</scope>
    <source>
        <strain evidence="7 8">D1-5</strain>
    </source>
</reference>
<dbReference type="HOGENOM" id="CLU_041178_0_0_1"/>
<evidence type="ECO:0000313" key="8">
    <source>
        <dbReference type="Proteomes" id="UP000030106"/>
    </source>
</evidence>